<dbReference type="InterPro" id="IPR007698">
    <property type="entry name" value="AlaDH/PNT_NAD(H)-bd"/>
</dbReference>
<dbReference type="GO" id="GO:0006740">
    <property type="term" value="P:NADPH regeneration"/>
    <property type="evidence" value="ECO:0007669"/>
    <property type="project" value="TreeGrafter"/>
</dbReference>
<evidence type="ECO:0000256" key="1">
    <source>
        <dbReference type="ARBA" id="ARBA00012943"/>
    </source>
</evidence>
<evidence type="ECO:0000256" key="4">
    <source>
        <dbReference type="ARBA" id="ARBA00022967"/>
    </source>
</evidence>
<dbReference type="SMART" id="SM01003">
    <property type="entry name" value="AlaDh_PNT_N"/>
    <property type="match status" value="1"/>
</dbReference>
<sequence length="388" mass="40630">MVTLKDLRTSIWHMRIAVPKEIRDGEKRVALVPDIINKLTRLGFDVVIESGAGNFSQATDADYISAGATISNRDVLASADAVLSVQPLTPTQMATLKKGAVTISFMSPVTAVDSIEAAAKAGVTAFSLELVPRISRAQSMDALSSQALCAGYRAALVGAELSPRFFPMLMTAAGTVTPAQVLVLGAGVAGLQAIATARRLGAVVSAYDVRPASADEVRSMGATFIELELEALEGTGGYAREMTEDRAAQQQALLTPYIAKSHVVITTAAVPGRQAPRLMTKAMVDSMAPGTIIIDLAAETGGNVEGSKPGEIVSTENGVRIWGGKDVPSQLPFHASFLYSRNVVNLLTLFTTAAKDEAAVAFNLDFEDEIINGAAVTHGGSRRNAGGK</sequence>
<keyword evidence="5" id="KW-0520">NAD</keyword>
<keyword evidence="3" id="KW-0521">NADP</keyword>
<evidence type="ECO:0000256" key="3">
    <source>
        <dbReference type="ARBA" id="ARBA00022857"/>
    </source>
</evidence>
<evidence type="ECO:0000256" key="6">
    <source>
        <dbReference type="ARBA" id="ARBA00048202"/>
    </source>
</evidence>
<evidence type="ECO:0000259" key="8">
    <source>
        <dbReference type="SMART" id="SM01003"/>
    </source>
</evidence>
<dbReference type="PROSITE" id="PS00837">
    <property type="entry name" value="ALADH_PNT_2"/>
    <property type="match status" value="1"/>
</dbReference>
<dbReference type="InterPro" id="IPR008143">
    <property type="entry name" value="Ala_DH/PNT_CS2"/>
</dbReference>
<dbReference type="GO" id="GO:0008750">
    <property type="term" value="F:proton-translocating NAD(P)+ transhydrogenase activity"/>
    <property type="evidence" value="ECO:0007669"/>
    <property type="project" value="UniProtKB-EC"/>
</dbReference>
<dbReference type="EC" id="7.1.1.1" evidence="1"/>
<evidence type="ECO:0000313" key="9">
    <source>
        <dbReference type="EMBL" id="CAB4782636.1"/>
    </source>
</evidence>
<name>A0A6J6WGK6_9ZZZZ</name>
<dbReference type="SMART" id="SM01002">
    <property type="entry name" value="AlaDh_PNT_C"/>
    <property type="match status" value="1"/>
</dbReference>
<dbReference type="SUPFAM" id="SSF52283">
    <property type="entry name" value="Formate/glycerate dehydrogenase catalytic domain-like"/>
    <property type="match status" value="1"/>
</dbReference>
<accession>A0A6J6WGK6</accession>
<dbReference type="Pfam" id="PF01262">
    <property type="entry name" value="AlaDh_PNT_C"/>
    <property type="match status" value="1"/>
</dbReference>
<comment type="catalytic activity">
    <reaction evidence="6">
        <text>NAD(+) + NADPH + H(+)(in) = NADH + NADP(+) + H(+)(out)</text>
        <dbReference type="Rhea" id="RHEA:47992"/>
        <dbReference type="ChEBI" id="CHEBI:15378"/>
        <dbReference type="ChEBI" id="CHEBI:57540"/>
        <dbReference type="ChEBI" id="CHEBI:57783"/>
        <dbReference type="ChEBI" id="CHEBI:57945"/>
        <dbReference type="ChEBI" id="CHEBI:58349"/>
        <dbReference type="EC" id="7.1.1.1"/>
    </reaction>
</comment>
<dbReference type="CDD" id="cd05304">
    <property type="entry name" value="Rubrum_tdh"/>
    <property type="match status" value="1"/>
</dbReference>
<dbReference type="GO" id="GO:0016491">
    <property type="term" value="F:oxidoreductase activity"/>
    <property type="evidence" value="ECO:0007669"/>
    <property type="project" value="InterPro"/>
</dbReference>
<dbReference type="SUPFAM" id="SSF51735">
    <property type="entry name" value="NAD(P)-binding Rossmann-fold domains"/>
    <property type="match status" value="1"/>
</dbReference>
<dbReference type="PANTHER" id="PTHR10160:SF19">
    <property type="entry name" value="PROTON-TRANSLOCATING NAD(P)(+) TRANSHYDROGENASE"/>
    <property type="match status" value="1"/>
</dbReference>
<dbReference type="Gene3D" id="3.40.50.720">
    <property type="entry name" value="NAD(P)-binding Rossmann-like Domain"/>
    <property type="match status" value="2"/>
</dbReference>
<dbReference type="InterPro" id="IPR036291">
    <property type="entry name" value="NAD(P)-bd_dom_sf"/>
</dbReference>
<feature type="domain" description="Alanine dehydrogenase/pyridine nucleotide transhydrogenase NAD(H)-binding" evidence="7">
    <location>
        <begin position="159"/>
        <end position="323"/>
    </location>
</feature>
<feature type="domain" description="Alanine dehydrogenase/pyridine nucleotide transhydrogenase N-terminal" evidence="8">
    <location>
        <begin position="17"/>
        <end position="150"/>
    </location>
</feature>
<evidence type="ECO:0000259" key="7">
    <source>
        <dbReference type="SMART" id="SM01002"/>
    </source>
</evidence>
<dbReference type="InterPro" id="IPR007886">
    <property type="entry name" value="AlaDH/PNT_N"/>
</dbReference>
<keyword evidence="4" id="KW-1278">Translocase</keyword>
<gene>
    <name evidence="9" type="ORF">UFOPK2942_00857</name>
</gene>
<keyword evidence="2" id="KW-0547">Nucleotide-binding</keyword>
<evidence type="ECO:0000256" key="2">
    <source>
        <dbReference type="ARBA" id="ARBA00022741"/>
    </source>
</evidence>
<dbReference type="GO" id="GO:0050661">
    <property type="term" value="F:NADP binding"/>
    <property type="evidence" value="ECO:0007669"/>
    <property type="project" value="TreeGrafter"/>
</dbReference>
<proteinExistence type="predicted"/>
<dbReference type="NCBIfam" id="NF006942">
    <property type="entry name" value="PRK09424.1"/>
    <property type="match status" value="1"/>
</dbReference>
<dbReference type="AlphaFoldDB" id="A0A6J6WGK6"/>
<dbReference type="Pfam" id="PF05222">
    <property type="entry name" value="AlaDh_PNT_N"/>
    <property type="match status" value="1"/>
</dbReference>
<reference evidence="9" key="1">
    <citation type="submission" date="2020-05" db="EMBL/GenBank/DDBJ databases">
        <authorList>
            <person name="Chiriac C."/>
            <person name="Salcher M."/>
            <person name="Ghai R."/>
            <person name="Kavagutti S V."/>
        </authorList>
    </citation>
    <scope>NUCLEOTIDE SEQUENCE</scope>
</reference>
<dbReference type="PANTHER" id="PTHR10160">
    <property type="entry name" value="NAD(P) TRANSHYDROGENASE"/>
    <property type="match status" value="1"/>
</dbReference>
<dbReference type="GO" id="GO:0005886">
    <property type="term" value="C:plasma membrane"/>
    <property type="evidence" value="ECO:0007669"/>
    <property type="project" value="TreeGrafter"/>
</dbReference>
<protein>
    <recommendedName>
        <fullName evidence="1">proton-translocating NAD(P)(+) transhydrogenase</fullName>
        <ecNumber evidence="1">7.1.1.1</ecNumber>
    </recommendedName>
</protein>
<evidence type="ECO:0000256" key="5">
    <source>
        <dbReference type="ARBA" id="ARBA00023027"/>
    </source>
</evidence>
<organism evidence="9">
    <name type="scientific">freshwater metagenome</name>
    <dbReference type="NCBI Taxonomy" id="449393"/>
    <lineage>
        <taxon>unclassified sequences</taxon>
        <taxon>metagenomes</taxon>
        <taxon>ecological metagenomes</taxon>
    </lineage>
</organism>
<dbReference type="EMBL" id="CAFAAA010000027">
    <property type="protein sequence ID" value="CAB4782636.1"/>
    <property type="molecule type" value="Genomic_DNA"/>
</dbReference>